<protein>
    <submittedName>
        <fullName evidence="4">LEM domain-containing protein</fullName>
    </submittedName>
</protein>
<gene>
    <name evidence="2" type="ORF">HNAJ_LOCUS8691</name>
</gene>
<evidence type="ECO:0000313" key="2">
    <source>
        <dbReference type="EMBL" id="VDO04753.1"/>
    </source>
</evidence>
<feature type="region of interest" description="Disordered" evidence="1">
    <location>
        <begin position="190"/>
        <end position="212"/>
    </location>
</feature>
<dbReference type="OrthoDB" id="6281797at2759"/>
<evidence type="ECO:0000256" key="1">
    <source>
        <dbReference type="SAM" id="MobiDB-lite"/>
    </source>
</evidence>
<dbReference type="WBParaSite" id="HNAJ_0000869501-mRNA-1">
    <property type="protein sequence ID" value="HNAJ_0000869501-mRNA-1"/>
    <property type="gene ID" value="HNAJ_0000869501"/>
</dbReference>
<evidence type="ECO:0000313" key="3">
    <source>
        <dbReference type="Proteomes" id="UP000278807"/>
    </source>
</evidence>
<evidence type="ECO:0000313" key="4">
    <source>
        <dbReference type="WBParaSite" id="HNAJ_0000869501-mRNA-1"/>
    </source>
</evidence>
<keyword evidence="3" id="KW-1185">Reference proteome</keyword>
<reference evidence="2 3" key="2">
    <citation type="submission" date="2018-11" db="EMBL/GenBank/DDBJ databases">
        <authorList>
            <consortium name="Pathogen Informatics"/>
        </authorList>
    </citation>
    <scope>NUCLEOTIDE SEQUENCE [LARGE SCALE GENOMIC DNA]</scope>
</reference>
<dbReference type="Proteomes" id="UP000278807">
    <property type="component" value="Unassembled WGS sequence"/>
</dbReference>
<name>A0A0R3TMX0_RODNA</name>
<dbReference type="AlphaFoldDB" id="A0A0R3TMX0"/>
<proteinExistence type="predicted"/>
<reference evidence="4" key="1">
    <citation type="submission" date="2017-02" db="UniProtKB">
        <authorList>
            <consortium name="WormBaseParasite"/>
        </authorList>
    </citation>
    <scope>IDENTIFICATION</scope>
</reference>
<sequence>MKLSDLKFVGKKPPPDLTKTQLLRNRVKTFLESTEKAEPPTDFENPNDGDRQIELDIFLPKSQGDNGLQLPLENLSDDESSDSSSTSSDSDVESIKEHTYGPMVEEIDSSDDLIHDDNGCSISDEEFGSDNNSNEACGNQTPPLLVSDNNQDSYLDPRLSVLVNALLSPEFIESEFPKSKQPLIEEVLSKVEVPSNSDDSPPPKRLKTDNCD</sequence>
<organism evidence="4">
    <name type="scientific">Rodentolepis nana</name>
    <name type="common">Dwarf tapeworm</name>
    <name type="synonym">Hymenolepis nana</name>
    <dbReference type="NCBI Taxonomy" id="102285"/>
    <lineage>
        <taxon>Eukaryota</taxon>
        <taxon>Metazoa</taxon>
        <taxon>Spiralia</taxon>
        <taxon>Lophotrochozoa</taxon>
        <taxon>Platyhelminthes</taxon>
        <taxon>Cestoda</taxon>
        <taxon>Eucestoda</taxon>
        <taxon>Cyclophyllidea</taxon>
        <taxon>Hymenolepididae</taxon>
        <taxon>Rodentolepis</taxon>
    </lineage>
</organism>
<feature type="compositionally biased region" description="Polar residues" evidence="1">
    <location>
        <begin position="129"/>
        <end position="151"/>
    </location>
</feature>
<dbReference type="EMBL" id="UZAE01012359">
    <property type="protein sequence ID" value="VDO04753.1"/>
    <property type="molecule type" value="Genomic_DNA"/>
</dbReference>
<feature type="region of interest" description="Disordered" evidence="1">
    <location>
        <begin position="1"/>
        <end position="151"/>
    </location>
</feature>
<accession>A0A0R3TMX0</accession>